<feature type="transmembrane region" description="Helical" evidence="9">
    <location>
        <begin position="108"/>
        <end position="129"/>
    </location>
</feature>
<evidence type="ECO:0000259" key="10">
    <source>
        <dbReference type="Pfam" id="PF04290"/>
    </source>
</evidence>
<protein>
    <recommendedName>
        <fullName evidence="9">TRAP transporter small permease protein</fullName>
    </recommendedName>
</protein>
<keyword evidence="4 9" id="KW-0997">Cell inner membrane</keyword>
<dbReference type="EMBL" id="JAPDFL010000001">
    <property type="protein sequence ID" value="MCW1932741.1"/>
    <property type="molecule type" value="Genomic_DNA"/>
</dbReference>
<evidence type="ECO:0000256" key="9">
    <source>
        <dbReference type="RuleBase" id="RU369079"/>
    </source>
</evidence>
<accession>A0ABT3GYU7</accession>
<feature type="domain" description="Tripartite ATP-independent periplasmic transporters DctQ component" evidence="10">
    <location>
        <begin position="40"/>
        <end position="171"/>
    </location>
</feature>
<dbReference type="InterPro" id="IPR055348">
    <property type="entry name" value="DctQ"/>
</dbReference>
<keyword evidence="7 9" id="KW-0472">Membrane</keyword>
<proteinExistence type="inferred from homology"/>
<keyword evidence="3" id="KW-1003">Cell membrane</keyword>
<evidence type="ECO:0000256" key="5">
    <source>
        <dbReference type="ARBA" id="ARBA00022692"/>
    </source>
</evidence>
<evidence type="ECO:0000256" key="7">
    <source>
        <dbReference type="ARBA" id="ARBA00023136"/>
    </source>
</evidence>
<keyword evidence="6 9" id="KW-1133">Transmembrane helix</keyword>
<dbReference type="Pfam" id="PF04290">
    <property type="entry name" value="DctQ"/>
    <property type="match status" value="1"/>
</dbReference>
<gene>
    <name evidence="11" type="ORF">OKW52_10855</name>
</gene>
<keyword evidence="12" id="KW-1185">Reference proteome</keyword>
<reference evidence="11 12" key="1">
    <citation type="submission" date="2022-10" db="EMBL/GenBank/DDBJ databases">
        <title>Pararhodobacter sp. nov., isolated from marine algae.</title>
        <authorList>
            <person name="Choi B.J."/>
            <person name="Kim J.M."/>
            <person name="Lee J.K."/>
            <person name="Choi D.G."/>
            <person name="Jeon C.O."/>
        </authorList>
    </citation>
    <scope>NUCLEOTIDE SEQUENCE [LARGE SCALE GENOMIC DNA]</scope>
    <source>
        <strain evidence="11 12">ZQ420</strain>
    </source>
</reference>
<feature type="transmembrane region" description="Helical" evidence="9">
    <location>
        <begin position="57"/>
        <end position="77"/>
    </location>
</feature>
<keyword evidence="2 9" id="KW-0813">Transport</keyword>
<evidence type="ECO:0000313" key="11">
    <source>
        <dbReference type="EMBL" id="MCW1932741.1"/>
    </source>
</evidence>
<organism evidence="11 12">
    <name type="scientific">Pararhodobacter zhoushanensis</name>
    <dbReference type="NCBI Taxonomy" id="2479545"/>
    <lineage>
        <taxon>Bacteria</taxon>
        <taxon>Pseudomonadati</taxon>
        <taxon>Pseudomonadota</taxon>
        <taxon>Alphaproteobacteria</taxon>
        <taxon>Rhodobacterales</taxon>
        <taxon>Paracoccaceae</taxon>
        <taxon>Pararhodobacter</taxon>
    </lineage>
</organism>
<evidence type="ECO:0000256" key="6">
    <source>
        <dbReference type="ARBA" id="ARBA00022989"/>
    </source>
</evidence>
<comment type="function">
    <text evidence="9">Part of the tripartite ATP-independent periplasmic (TRAP) transport system.</text>
</comment>
<evidence type="ECO:0000256" key="3">
    <source>
        <dbReference type="ARBA" id="ARBA00022475"/>
    </source>
</evidence>
<feature type="transmembrane region" description="Helical" evidence="9">
    <location>
        <begin position="24"/>
        <end position="45"/>
    </location>
</feature>
<evidence type="ECO:0000256" key="1">
    <source>
        <dbReference type="ARBA" id="ARBA00004429"/>
    </source>
</evidence>
<evidence type="ECO:0000256" key="8">
    <source>
        <dbReference type="ARBA" id="ARBA00038436"/>
    </source>
</evidence>
<sequence>MASLDQLSTGIAPLDAFSRLVDRITALLSVLGTLMILAVMLLIAADVVGRFFFDRPIAGVPEMVAMSILAIVFLQIANTTAQGKLTRSDALLGALHRNNPRLAEAFDALLHLAGAVLLCTLVSAFYPLFLRSYGRNEMVGTVGQFLAPIWPVHGIVLLGAAMMALVFGLRALVLAIRAVKGVSA</sequence>
<dbReference type="PANTHER" id="PTHR35011">
    <property type="entry name" value="2,3-DIKETO-L-GULONATE TRAP TRANSPORTER SMALL PERMEASE PROTEIN YIAM"/>
    <property type="match status" value="1"/>
</dbReference>
<evidence type="ECO:0000313" key="12">
    <source>
        <dbReference type="Proteomes" id="UP001208938"/>
    </source>
</evidence>
<comment type="similarity">
    <text evidence="8 9">Belongs to the TRAP transporter small permease family.</text>
</comment>
<feature type="transmembrane region" description="Helical" evidence="9">
    <location>
        <begin position="149"/>
        <end position="173"/>
    </location>
</feature>
<keyword evidence="5 9" id="KW-0812">Transmembrane</keyword>
<comment type="subunit">
    <text evidence="9">The complex comprises the extracytoplasmic solute receptor protein and the two transmembrane proteins.</text>
</comment>
<dbReference type="RefSeq" id="WP_264505718.1">
    <property type="nucleotide sequence ID" value="NZ_JAPDFL010000001.1"/>
</dbReference>
<evidence type="ECO:0000256" key="4">
    <source>
        <dbReference type="ARBA" id="ARBA00022519"/>
    </source>
</evidence>
<dbReference type="InterPro" id="IPR007387">
    <property type="entry name" value="TRAP_DctQ"/>
</dbReference>
<dbReference type="Proteomes" id="UP001208938">
    <property type="component" value="Unassembled WGS sequence"/>
</dbReference>
<comment type="caution">
    <text evidence="11">The sequence shown here is derived from an EMBL/GenBank/DDBJ whole genome shotgun (WGS) entry which is preliminary data.</text>
</comment>
<evidence type="ECO:0000256" key="2">
    <source>
        <dbReference type="ARBA" id="ARBA00022448"/>
    </source>
</evidence>
<dbReference type="PANTHER" id="PTHR35011:SF10">
    <property type="entry name" value="TRAP TRANSPORTER SMALL PERMEASE PROTEIN"/>
    <property type="match status" value="1"/>
</dbReference>
<name>A0ABT3GYU7_9RHOB</name>
<comment type="subcellular location">
    <subcellularLocation>
        <location evidence="1 9">Cell inner membrane</location>
        <topology evidence="1 9">Multi-pass membrane protein</topology>
    </subcellularLocation>
</comment>